<dbReference type="PANTHER" id="PTHR46483">
    <property type="entry name" value="PHOSPHOLIPASE A1 PLIP2, CHLOROPLASTIC"/>
    <property type="match status" value="1"/>
</dbReference>
<sequence>MDIEKVKWMFALRASDSGIEKSIILFIHNIYTSSARQEPVENPKQSRARDFPHLPPNQTLPLPRRRRLLLLHSPEALLRFLRQDLVQRDNGIERSVRWPWFLLRWCEFLPPMRVFERLSEREREATNKLIRSRVRDFPHLPPNQTLPLPRRRRLLLLHSPEVLLHFVRQDLLQRDNGTERSDATRRRCREIFPVAMDPPSMRHALNLNTEQRSFREQQRRRRAALRTTASGVDDEQHDCFASPFYVHQRTSDFWLLEKHLGLREILGREKSMFKPIFPFRLLPCGGTTNPLLRLPGSEDAASAEGSNANDSLVATKDEVKQAVAHDLKSSPCQWYICDDDQTGTRFFIIQGSKSLASWQANILFEPIQFDGFDVLVHRGIHEAAEGIYHYMLPEIHAHIESQATNIAFEEQEKAFQASKRQDKLRKSEDTFQNLALLELAWMQLIQENKPVTNEELAEIEEIKCRKIENEADEKEVMKFVELVKSMKSMPSEKKPPKSSWMVEPKIWNKILSLEAFAIEPTQLIDEQSKTIAMK</sequence>
<name>A0A834WUA6_9FABA</name>
<dbReference type="Proteomes" id="UP000634136">
    <property type="component" value="Unassembled WGS sequence"/>
</dbReference>
<dbReference type="InterPro" id="IPR029058">
    <property type="entry name" value="AB_hydrolase_fold"/>
</dbReference>
<evidence type="ECO:0000256" key="1">
    <source>
        <dbReference type="SAM" id="MobiDB-lite"/>
    </source>
</evidence>
<reference evidence="2" key="1">
    <citation type="submission" date="2020-09" db="EMBL/GenBank/DDBJ databases">
        <title>Genome-Enabled Discovery of Anthraquinone Biosynthesis in Senna tora.</title>
        <authorList>
            <person name="Kang S.-H."/>
            <person name="Pandey R.P."/>
            <person name="Lee C.-M."/>
            <person name="Sim J.-S."/>
            <person name="Jeong J.-T."/>
            <person name="Choi B.-S."/>
            <person name="Jung M."/>
            <person name="Ginzburg D."/>
            <person name="Zhao K."/>
            <person name="Won S.Y."/>
            <person name="Oh T.-J."/>
            <person name="Yu Y."/>
            <person name="Kim N.-H."/>
            <person name="Lee O.R."/>
            <person name="Lee T.-H."/>
            <person name="Bashyal P."/>
            <person name="Kim T.-S."/>
            <person name="Lee W.-H."/>
            <person name="Kawkins C."/>
            <person name="Kim C.-K."/>
            <person name="Kim J.S."/>
            <person name="Ahn B.O."/>
            <person name="Rhee S.Y."/>
            <person name="Sohng J.K."/>
        </authorList>
    </citation>
    <scope>NUCLEOTIDE SEQUENCE</scope>
    <source>
        <tissue evidence="2">Leaf</tissue>
    </source>
</reference>
<evidence type="ECO:0000313" key="3">
    <source>
        <dbReference type="Proteomes" id="UP000634136"/>
    </source>
</evidence>
<feature type="region of interest" description="Disordered" evidence="1">
    <location>
        <begin position="37"/>
        <end position="56"/>
    </location>
</feature>
<dbReference type="GO" id="GO:0008970">
    <property type="term" value="F:phospholipase A1 activity"/>
    <property type="evidence" value="ECO:0007669"/>
    <property type="project" value="InterPro"/>
</dbReference>
<dbReference type="AlphaFoldDB" id="A0A834WUA6"/>
<proteinExistence type="predicted"/>
<protein>
    <submittedName>
        <fullName evidence="2">Phospholipase A1 PLIP2, chloroplastic-like</fullName>
    </submittedName>
</protein>
<dbReference type="EMBL" id="JAAIUW010000005">
    <property type="protein sequence ID" value="KAF7832492.1"/>
    <property type="molecule type" value="Genomic_DNA"/>
</dbReference>
<accession>A0A834WUA6</accession>
<organism evidence="2 3">
    <name type="scientific">Senna tora</name>
    <dbReference type="NCBI Taxonomy" id="362788"/>
    <lineage>
        <taxon>Eukaryota</taxon>
        <taxon>Viridiplantae</taxon>
        <taxon>Streptophyta</taxon>
        <taxon>Embryophyta</taxon>
        <taxon>Tracheophyta</taxon>
        <taxon>Spermatophyta</taxon>
        <taxon>Magnoliopsida</taxon>
        <taxon>eudicotyledons</taxon>
        <taxon>Gunneridae</taxon>
        <taxon>Pentapetalae</taxon>
        <taxon>rosids</taxon>
        <taxon>fabids</taxon>
        <taxon>Fabales</taxon>
        <taxon>Fabaceae</taxon>
        <taxon>Caesalpinioideae</taxon>
        <taxon>Cassia clade</taxon>
        <taxon>Senna</taxon>
    </lineage>
</organism>
<gene>
    <name evidence="2" type="ORF">G2W53_014825</name>
</gene>
<dbReference type="InterPro" id="IPR043367">
    <property type="entry name" value="PLIP1/2/3"/>
</dbReference>
<dbReference type="OrthoDB" id="438440at2759"/>
<keyword evidence="3" id="KW-1185">Reference proteome</keyword>
<evidence type="ECO:0000313" key="2">
    <source>
        <dbReference type="EMBL" id="KAF7832492.1"/>
    </source>
</evidence>
<dbReference type="SUPFAM" id="SSF53474">
    <property type="entry name" value="alpha/beta-Hydrolases"/>
    <property type="match status" value="1"/>
</dbReference>
<dbReference type="Gene3D" id="3.40.50.1820">
    <property type="entry name" value="alpha/beta hydrolase"/>
    <property type="match status" value="1"/>
</dbReference>
<comment type="caution">
    <text evidence="2">The sequence shown here is derived from an EMBL/GenBank/DDBJ whole genome shotgun (WGS) entry which is preliminary data.</text>
</comment>
<dbReference type="PANTHER" id="PTHR46483:SF4">
    <property type="entry name" value="PHOSPHOLIPASE A1 PLIP2, CHLOROPLASTIC"/>
    <property type="match status" value="1"/>
</dbReference>